<dbReference type="PANTHER" id="PTHR11070">
    <property type="entry name" value="UVRD / RECB / PCRA DNA HELICASE FAMILY MEMBER"/>
    <property type="match status" value="1"/>
</dbReference>
<evidence type="ECO:0000259" key="12">
    <source>
        <dbReference type="PROSITE" id="PS51198"/>
    </source>
</evidence>
<evidence type="ECO:0000256" key="9">
    <source>
        <dbReference type="ARBA" id="ARBA00048988"/>
    </source>
</evidence>
<dbReference type="CDD" id="cd17932">
    <property type="entry name" value="DEXQc_UvrD"/>
    <property type="match status" value="1"/>
</dbReference>
<feature type="coiled-coil region" evidence="11">
    <location>
        <begin position="372"/>
        <end position="399"/>
    </location>
</feature>
<evidence type="ECO:0000256" key="1">
    <source>
        <dbReference type="ARBA" id="ARBA00009922"/>
    </source>
</evidence>
<proteinExistence type="inferred from homology"/>
<dbReference type="EMBL" id="JGZB01000002">
    <property type="protein sequence ID" value="KFI69165.1"/>
    <property type="molecule type" value="Genomic_DNA"/>
</dbReference>
<feature type="domain" description="UvrD-like helicase ATP-binding" evidence="12">
    <location>
        <begin position="1"/>
        <end position="273"/>
    </location>
</feature>
<dbReference type="Proteomes" id="UP000029052">
    <property type="component" value="Unassembled WGS sequence"/>
</dbReference>
<evidence type="ECO:0000256" key="6">
    <source>
        <dbReference type="ARBA" id="ARBA00023235"/>
    </source>
</evidence>
<dbReference type="GO" id="GO:0005524">
    <property type="term" value="F:ATP binding"/>
    <property type="evidence" value="ECO:0007669"/>
    <property type="project" value="UniProtKB-UniRule"/>
</dbReference>
<protein>
    <recommendedName>
        <fullName evidence="8">DNA 3'-5' helicase</fullName>
        <ecNumber evidence="8">5.6.2.4</ecNumber>
    </recommendedName>
</protein>
<dbReference type="InterPro" id="IPR027417">
    <property type="entry name" value="P-loop_NTPase"/>
</dbReference>
<keyword evidence="14" id="KW-1185">Reference proteome</keyword>
<dbReference type="InterPro" id="IPR000212">
    <property type="entry name" value="DNA_helicase_UvrD/REP"/>
</dbReference>
<dbReference type="PROSITE" id="PS51198">
    <property type="entry name" value="UVRD_HELICASE_ATP_BIND"/>
    <property type="match status" value="1"/>
</dbReference>
<dbReference type="Gene3D" id="3.40.50.300">
    <property type="entry name" value="P-loop containing nucleotide triphosphate hydrolases"/>
    <property type="match status" value="3"/>
</dbReference>
<comment type="similarity">
    <text evidence="1">Belongs to the helicase family. UvrD subfamily.</text>
</comment>
<sequence length="510" mass="56929">MGPVRIIAGAGAGKTRTITRRIAYGIASGKWEPGRVLAVTFSVKAANEMKSRLAGLGVTNEVRAATFHSAALHQLRDVWSDICDGDFPYISERQTETVQRAVARALNMQDPDPVTVRDAHAEINWCKVSLIAPDDYARVCAGIGRTAPAGLDAQQFARVYTMYEQEKTSRNEIDFNDILLLASHVIEAFPQAARKIRSRIGWLTVDEYQDVSPLQHLLMTRWLGDNRNVCVVGDPAQTIYSFAGATSYYLTHFADEFAPLHANITLDRDYRSLPAIIHAANQVLSMSPERGDYLRLHAVREGRPNVTRIRYATDEEEARAVAHMIEQIVAHGGSAAQCAILTRINAQQPIFARALKERHIAYQRKRDTNWQQTALSDELREERERLMQAERENSAEAESAAESHMAHVGEDRAAAQIAKLEGLHVDHDGGKVTISTIHAAKGLEFDHVFLVGCSEGLLPFGALQDEDHIEEERRLMYVGVTRAQDTLHMSYAERKNGQISMRRAPSRFVI</sequence>
<dbReference type="STRING" id="1692.BMAGN_0929"/>
<comment type="caution">
    <text evidence="13">The sequence shown here is derived from an EMBL/GenBank/DDBJ whole genome shotgun (WGS) entry which is preliminary data.</text>
</comment>
<dbReference type="CDD" id="cd18807">
    <property type="entry name" value="SF1_C_UvrD"/>
    <property type="match status" value="1"/>
</dbReference>
<comment type="catalytic activity">
    <reaction evidence="7">
        <text>Couples ATP hydrolysis with the unwinding of duplex DNA by translocating in the 3'-5' direction.</text>
        <dbReference type="EC" id="5.6.2.4"/>
    </reaction>
</comment>
<dbReference type="InterPro" id="IPR014016">
    <property type="entry name" value="UvrD-like_ATP-bd"/>
</dbReference>
<evidence type="ECO:0000256" key="3">
    <source>
        <dbReference type="ARBA" id="ARBA00022801"/>
    </source>
</evidence>
<dbReference type="GO" id="GO:0016887">
    <property type="term" value="F:ATP hydrolysis activity"/>
    <property type="evidence" value="ECO:0007669"/>
    <property type="project" value="RHEA"/>
</dbReference>
<keyword evidence="3 10" id="KW-0378">Hydrolase</keyword>
<dbReference type="InterPro" id="IPR014017">
    <property type="entry name" value="DNA_helicase_UvrD-like_C"/>
</dbReference>
<dbReference type="Gene3D" id="1.10.10.160">
    <property type="match status" value="1"/>
</dbReference>
<dbReference type="SUPFAM" id="SSF52540">
    <property type="entry name" value="P-loop containing nucleoside triphosphate hydrolases"/>
    <property type="match status" value="1"/>
</dbReference>
<evidence type="ECO:0000256" key="7">
    <source>
        <dbReference type="ARBA" id="ARBA00034617"/>
    </source>
</evidence>
<evidence type="ECO:0000313" key="13">
    <source>
        <dbReference type="EMBL" id="KFI69165.1"/>
    </source>
</evidence>
<dbReference type="InterPro" id="IPR013986">
    <property type="entry name" value="DExx_box_DNA_helicase_dom_sf"/>
</dbReference>
<keyword evidence="11" id="KW-0175">Coiled coil</keyword>
<dbReference type="EC" id="5.6.2.4" evidence="8"/>
<name>A0A087BDR5_9BIFI</name>
<dbReference type="AlphaFoldDB" id="A0A087BDR5"/>
<keyword evidence="5 10" id="KW-0067">ATP-binding</keyword>
<evidence type="ECO:0000256" key="11">
    <source>
        <dbReference type="SAM" id="Coils"/>
    </source>
</evidence>
<dbReference type="GO" id="GO:0003677">
    <property type="term" value="F:DNA binding"/>
    <property type="evidence" value="ECO:0007669"/>
    <property type="project" value="UniProtKB-KW"/>
</dbReference>
<keyword evidence="4 10" id="KW-0347">Helicase</keyword>
<gene>
    <name evidence="13" type="ORF">BMAGN_0929</name>
</gene>
<dbReference type="GO" id="GO:0043138">
    <property type="term" value="F:3'-5' DNA helicase activity"/>
    <property type="evidence" value="ECO:0007669"/>
    <property type="project" value="UniProtKB-EC"/>
</dbReference>
<feature type="binding site" evidence="10">
    <location>
        <begin position="8"/>
        <end position="15"/>
    </location>
    <ligand>
        <name>ATP</name>
        <dbReference type="ChEBI" id="CHEBI:30616"/>
    </ligand>
</feature>
<evidence type="ECO:0000256" key="4">
    <source>
        <dbReference type="ARBA" id="ARBA00022806"/>
    </source>
</evidence>
<evidence type="ECO:0000256" key="10">
    <source>
        <dbReference type="PROSITE-ProRule" id="PRU00560"/>
    </source>
</evidence>
<dbReference type="GO" id="GO:0000725">
    <property type="term" value="P:recombinational repair"/>
    <property type="evidence" value="ECO:0007669"/>
    <property type="project" value="TreeGrafter"/>
</dbReference>
<evidence type="ECO:0000256" key="2">
    <source>
        <dbReference type="ARBA" id="ARBA00022741"/>
    </source>
</evidence>
<evidence type="ECO:0000313" key="14">
    <source>
        <dbReference type="Proteomes" id="UP000029052"/>
    </source>
</evidence>
<dbReference type="Pfam" id="PF13361">
    <property type="entry name" value="UvrD_C"/>
    <property type="match status" value="2"/>
</dbReference>
<keyword evidence="6" id="KW-0413">Isomerase</keyword>
<accession>A0A087BDR5</accession>
<dbReference type="eggNOG" id="COG0210">
    <property type="taxonomic scope" value="Bacteria"/>
</dbReference>
<keyword evidence="2 10" id="KW-0547">Nucleotide-binding</keyword>
<dbReference type="Gene3D" id="1.10.486.10">
    <property type="entry name" value="PCRA, domain 4"/>
    <property type="match status" value="1"/>
</dbReference>
<dbReference type="GO" id="GO:0005829">
    <property type="term" value="C:cytosol"/>
    <property type="evidence" value="ECO:0007669"/>
    <property type="project" value="TreeGrafter"/>
</dbReference>
<evidence type="ECO:0000256" key="8">
    <source>
        <dbReference type="ARBA" id="ARBA00034808"/>
    </source>
</evidence>
<dbReference type="Pfam" id="PF00580">
    <property type="entry name" value="UvrD-helicase"/>
    <property type="match status" value="1"/>
</dbReference>
<organism evidence="13 14">
    <name type="scientific">Bifidobacterium magnum</name>
    <dbReference type="NCBI Taxonomy" id="1692"/>
    <lineage>
        <taxon>Bacteria</taxon>
        <taxon>Bacillati</taxon>
        <taxon>Actinomycetota</taxon>
        <taxon>Actinomycetes</taxon>
        <taxon>Bifidobacteriales</taxon>
        <taxon>Bifidobacteriaceae</taxon>
        <taxon>Bifidobacterium</taxon>
    </lineage>
</organism>
<reference evidence="13 14" key="1">
    <citation type="submission" date="2014-03" db="EMBL/GenBank/DDBJ databases">
        <title>Genomics of Bifidobacteria.</title>
        <authorList>
            <person name="Ventura M."/>
            <person name="Milani C."/>
            <person name="Lugli G.A."/>
        </authorList>
    </citation>
    <scope>NUCLEOTIDE SEQUENCE [LARGE SCALE GENOMIC DNA]</scope>
    <source>
        <strain evidence="13 14">LMG 11591</strain>
    </source>
</reference>
<comment type="catalytic activity">
    <reaction evidence="9">
        <text>ATP + H2O = ADP + phosphate + H(+)</text>
        <dbReference type="Rhea" id="RHEA:13065"/>
        <dbReference type="ChEBI" id="CHEBI:15377"/>
        <dbReference type="ChEBI" id="CHEBI:15378"/>
        <dbReference type="ChEBI" id="CHEBI:30616"/>
        <dbReference type="ChEBI" id="CHEBI:43474"/>
        <dbReference type="ChEBI" id="CHEBI:456216"/>
        <dbReference type="EC" id="5.6.2.4"/>
    </reaction>
</comment>
<dbReference type="PANTHER" id="PTHR11070:SF69">
    <property type="entry name" value="ATP-DEPENDENT DNA HELICASE UVRD2"/>
    <property type="match status" value="1"/>
</dbReference>
<evidence type="ECO:0000256" key="5">
    <source>
        <dbReference type="ARBA" id="ARBA00022840"/>
    </source>
</evidence>